<dbReference type="EMBL" id="GFPF01005702">
    <property type="protein sequence ID" value="MAA16848.1"/>
    <property type="molecule type" value="Transcribed_RNA"/>
</dbReference>
<evidence type="ECO:0000259" key="3">
    <source>
        <dbReference type="PROSITE" id="PS50003"/>
    </source>
</evidence>
<feature type="domain" description="PH" evidence="3">
    <location>
        <begin position="557"/>
        <end position="681"/>
    </location>
</feature>
<dbReference type="Pfam" id="PF08174">
    <property type="entry name" value="Anillin"/>
    <property type="match status" value="1"/>
</dbReference>
<reference evidence="4" key="1">
    <citation type="journal article" date="2017" name="Parasit. Vectors">
        <title>Sialotranscriptomics of Rhipicephalus zambeziensis reveals intricate expression profiles of secretory proteins and suggests tight temporal transcriptional regulation during blood-feeding.</title>
        <authorList>
            <person name="de Castro M.H."/>
            <person name="de Klerk D."/>
            <person name="Pienaar R."/>
            <person name="Rees D.J.G."/>
            <person name="Mans B.J."/>
        </authorList>
    </citation>
    <scope>NUCLEOTIDE SEQUENCE</scope>
    <source>
        <tissue evidence="4">Salivary glands</tissue>
    </source>
</reference>
<dbReference type="InterPro" id="IPR037840">
    <property type="entry name" value="PH_Anillin"/>
</dbReference>
<dbReference type="InterPro" id="IPR011993">
    <property type="entry name" value="PH-like_dom_sf"/>
</dbReference>
<dbReference type="FunFam" id="2.30.29.30:FF:000111">
    <property type="entry name" value="anillin isoform X1"/>
    <property type="match status" value="1"/>
</dbReference>
<feature type="compositionally biased region" description="Polar residues" evidence="2">
    <location>
        <begin position="230"/>
        <end position="241"/>
    </location>
</feature>
<dbReference type="GO" id="GO:0005826">
    <property type="term" value="C:actomyosin contractile ring"/>
    <property type="evidence" value="ECO:0007669"/>
    <property type="project" value="TreeGrafter"/>
</dbReference>
<dbReference type="PANTHER" id="PTHR21538:SF23">
    <property type="entry name" value="ANILLIN"/>
    <property type="match status" value="1"/>
</dbReference>
<sequence>MAVDTDNVETVPDASAALLSVGDCEDADDSVFENGSLSLPHEEDDVAHETNKVATMSKECPDEGILHKTGVPPGIDQTAQTATAANKGQLQGAGEDDGQTEEASTAMLLKTESSLLSANPLETETSSPAEALDEMHGEKSGISHASQHGGAEDLPSAPDTERGTVEDVRKVQDCSMNRESVMTPEEAAVFDEIDDILNDAMDSECSDTSYSSAQPVLPQPPLTPPRHSRTAAQQQPSSHLMSTPKAPSPKATTGQRTAELPRTISSFRKQQRDATPQQCSSAFTPSKTSKDAALGEEEQLSLDNRLKALQDNVLAQQTVISQATQALNLCQASAEFLGSAEQVEGEKLLLIATQKRLAYLNEIQRLKVGGDNPASELPRGSLVIKKIRFPINKDALKPSSGYVYHFLCMVQYRGKVHASQLLSSDNMQSSEENCLEFDNEIEYSSMDEDFQVQIDLYGLKTVSPVVPHDKKYHIKKETIKMKLSSRGRKTDSIFMTPGISSPGGPNAVRTSSFQNLGSFILTTSNCHQSVFALSKVPGSFCVEGKAFVELQLHADHGLEHHGFLTLFEEVGGFGAWTRLWCLLKGSHLVLWRYPEEEDSKPPIDTIDLRQCITKEVSRLPRTECARAHTFELVVVEPLGSRHRDTLTTTRHATVAVTRHRLSADSKDDLNVWCTAFNRVLSCIRKWDPEAYKAMDVKQFV</sequence>
<dbReference type="GO" id="GO:0031106">
    <property type="term" value="P:septin ring organization"/>
    <property type="evidence" value="ECO:0007669"/>
    <property type="project" value="TreeGrafter"/>
</dbReference>
<dbReference type="GO" id="GO:0000915">
    <property type="term" value="P:actomyosin contractile ring assembly"/>
    <property type="evidence" value="ECO:0007669"/>
    <property type="project" value="TreeGrafter"/>
</dbReference>
<evidence type="ECO:0000256" key="1">
    <source>
        <dbReference type="ARBA" id="ARBA00023054"/>
    </source>
</evidence>
<dbReference type="Gene3D" id="2.30.29.30">
    <property type="entry name" value="Pleckstrin-homology domain (PH domain)/Phosphotyrosine-binding domain (PTB)"/>
    <property type="match status" value="1"/>
</dbReference>
<dbReference type="SUPFAM" id="SSF50729">
    <property type="entry name" value="PH domain-like"/>
    <property type="match status" value="1"/>
</dbReference>
<dbReference type="InterPro" id="IPR051364">
    <property type="entry name" value="Cytokinesis/Rho-signaling"/>
</dbReference>
<dbReference type="CDD" id="cd01263">
    <property type="entry name" value="PH_anillin"/>
    <property type="match status" value="1"/>
</dbReference>
<dbReference type="PANTHER" id="PTHR21538">
    <property type="entry name" value="ANILLIN/RHOTEKIN RTKN"/>
    <property type="match status" value="1"/>
</dbReference>
<feature type="region of interest" description="Disordered" evidence="2">
    <location>
        <begin position="134"/>
        <end position="165"/>
    </location>
</feature>
<accession>A0A224YGM6</accession>
<dbReference type="PROSITE" id="PS50003">
    <property type="entry name" value="PH_DOMAIN"/>
    <property type="match status" value="1"/>
</dbReference>
<protein>
    <submittedName>
        <fullName evidence="4">Actin-binding protein anillin</fullName>
    </submittedName>
</protein>
<evidence type="ECO:0000256" key="2">
    <source>
        <dbReference type="SAM" id="MobiDB-lite"/>
    </source>
</evidence>
<evidence type="ECO:0000313" key="4">
    <source>
        <dbReference type="EMBL" id="MAA16848.1"/>
    </source>
</evidence>
<dbReference type="AlphaFoldDB" id="A0A224YGM6"/>
<proteinExistence type="predicted"/>
<feature type="region of interest" description="Disordered" evidence="2">
    <location>
        <begin position="202"/>
        <end position="294"/>
    </location>
</feature>
<feature type="compositionally biased region" description="Polar residues" evidence="2">
    <location>
        <begin position="263"/>
        <end position="287"/>
    </location>
</feature>
<dbReference type="InterPro" id="IPR001849">
    <property type="entry name" value="PH_domain"/>
</dbReference>
<dbReference type="Pfam" id="PF00169">
    <property type="entry name" value="PH"/>
    <property type="match status" value="1"/>
</dbReference>
<dbReference type="InterPro" id="IPR012966">
    <property type="entry name" value="AHD"/>
</dbReference>
<keyword evidence="1" id="KW-0175">Coiled coil</keyword>
<dbReference type="GO" id="GO:0000281">
    <property type="term" value="P:mitotic cytokinesis"/>
    <property type="evidence" value="ECO:0007669"/>
    <property type="project" value="TreeGrafter"/>
</dbReference>
<name>A0A224YGM6_9ACAR</name>
<dbReference type="SMART" id="SM00233">
    <property type="entry name" value="PH"/>
    <property type="match status" value="1"/>
</dbReference>
<organism evidence="4">
    <name type="scientific">Rhipicephalus zambeziensis</name>
    <dbReference type="NCBI Taxonomy" id="60191"/>
    <lineage>
        <taxon>Eukaryota</taxon>
        <taxon>Metazoa</taxon>
        <taxon>Ecdysozoa</taxon>
        <taxon>Arthropoda</taxon>
        <taxon>Chelicerata</taxon>
        <taxon>Arachnida</taxon>
        <taxon>Acari</taxon>
        <taxon>Parasitiformes</taxon>
        <taxon>Ixodida</taxon>
        <taxon>Ixodoidea</taxon>
        <taxon>Ixodidae</taxon>
        <taxon>Rhipicephalinae</taxon>
        <taxon>Rhipicephalus</taxon>
        <taxon>Rhipicephalus</taxon>
    </lineage>
</organism>